<accession>G5LQA0</accession>
<gene>
    <name evidence="1" type="ORF">LTSEALA_2968</name>
</gene>
<evidence type="ECO:0000313" key="2">
    <source>
        <dbReference type="Proteomes" id="UP000004642"/>
    </source>
</evidence>
<evidence type="ECO:0000313" key="1">
    <source>
        <dbReference type="EMBL" id="EHC37676.1"/>
    </source>
</evidence>
<organism evidence="1 2">
    <name type="scientific">Salmonella enterica subsp. enterica serovar Alachua str. R6-377</name>
    <dbReference type="NCBI Taxonomy" id="913241"/>
    <lineage>
        <taxon>Bacteria</taxon>
        <taxon>Pseudomonadati</taxon>
        <taxon>Pseudomonadota</taxon>
        <taxon>Gammaproteobacteria</taxon>
        <taxon>Enterobacterales</taxon>
        <taxon>Enterobacteriaceae</taxon>
        <taxon>Salmonella</taxon>
    </lineage>
</organism>
<comment type="caution">
    <text evidence="1">The sequence shown here is derived from an EMBL/GenBank/DDBJ whole genome shotgun (WGS) entry which is preliminary data.</text>
</comment>
<protein>
    <submittedName>
        <fullName evidence="1">Uncharacterized protein</fullName>
    </submittedName>
</protein>
<dbReference type="Proteomes" id="UP000004642">
    <property type="component" value="Unassembled WGS sequence"/>
</dbReference>
<reference evidence="1 2" key="1">
    <citation type="journal article" date="2011" name="BMC Genomics">
        <title>Genome sequencing reveals diversification of virulence factor content and possible host adaptation in distinct subpopulations of Salmonella enterica.</title>
        <authorList>
            <person name="den Bakker H.C."/>
            <person name="Moreno Switt A.I."/>
            <person name="Govoni G."/>
            <person name="Cummings C.A."/>
            <person name="Ranieri M.L."/>
            <person name="Degoricija L."/>
            <person name="Hoelzer K."/>
            <person name="Rodriguez-Rivera L.D."/>
            <person name="Brown S."/>
            <person name="Bolchacova E."/>
            <person name="Furtado M.R."/>
            <person name="Wiedmann M."/>
        </authorList>
    </citation>
    <scope>NUCLEOTIDE SEQUENCE [LARGE SCALE GENOMIC DNA]</scope>
    <source>
        <strain evidence="1 2">R6-377</strain>
    </source>
</reference>
<proteinExistence type="predicted"/>
<dbReference type="AlphaFoldDB" id="G5LQA0"/>
<name>G5LQA0_SALET</name>
<dbReference type="EMBL" id="AFCJ01001266">
    <property type="protein sequence ID" value="EHC37676.1"/>
    <property type="molecule type" value="Genomic_DNA"/>
</dbReference>
<sequence length="48" mass="5246">MLSQIKSFKLTGNSGFNFIQSELQMAVLLIAGTQPGAGYRAAIQRYPK</sequence>